<sequence>MCICVNCEFYKKCWIKKGLNKIPKVYTKTFLKINLKKSKKNNKVLFANKTFLRIFLNIFLKKQNYEFDIIECEGFCENPGQWLK</sequence>
<name>A0A1D8RDL4_9STRA</name>
<gene>
    <name evidence="1" type="primary">ycf34</name>
</gene>
<geneLocation type="chloroplast" evidence="1"/>
<evidence type="ECO:0000313" key="1">
    <source>
        <dbReference type="EMBL" id="AOW70804.1"/>
    </source>
</evidence>
<keyword evidence="1" id="KW-0150">Chloroplast</keyword>
<dbReference type="AlphaFoldDB" id="A0A1D8RDL4"/>
<dbReference type="EMBL" id="KX839260">
    <property type="protein sequence ID" value="AOW70804.1"/>
    <property type="molecule type" value="Genomic_DNA"/>
</dbReference>
<proteinExistence type="predicted"/>
<reference evidence="1" key="1">
    <citation type="submission" date="2016-09" db="EMBL/GenBank/DDBJ databases">
        <title>The plastid genome of some eustigmatophyte algae harbours a bacteria-derived six-gene cluster for biosynthesis of a novel secondary metabolite.</title>
        <authorList>
            <person name="Yurchenko T."/>
            <person name="Sevcikova T."/>
            <person name="Strnad H."/>
            <person name="Butenko A."/>
            <person name="Elias M."/>
        </authorList>
    </citation>
    <scope>NUCLEOTIDE SEQUENCE</scope>
</reference>
<keyword evidence="1" id="KW-0934">Plastid</keyword>
<dbReference type="InterPro" id="IPR019656">
    <property type="entry name" value="Uncharacterised_Ycf34"/>
</dbReference>
<organism evidence="1">
    <name type="scientific">Monodopsis sp. MarTras21</name>
    <dbReference type="NCBI Taxonomy" id="1745953"/>
    <lineage>
        <taxon>Eukaryota</taxon>
        <taxon>Sar</taxon>
        <taxon>Stramenopiles</taxon>
        <taxon>Ochrophyta</taxon>
        <taxon>Eustigmatophyceae</taxon>
        <taxon>Eustigmatales</taxon>
        <taxon>Monodopsidaceae</taxon>
        <taxon>Monodopsis</taxon>
    </lineage>
</organism>
<accession>A0A1D8RDL4</accession>
<protein>
    <submittedName>
        <fullName evidence="1">Uncharacterized protein</fullName>
    </submittedName>
</protein>
<dbReference type="Pfam" id="PF10718">
    <property type="entry name" value="Ycf34"/>
    <property type="match status" value="1"/>
</dbReference>